<evidence type="ECO:0000256" key="2">
    <source>
        <dbReference type="SAM" id="SignalP"/>
    </source>
</evidence>
<dbReference type="PROSITE" id="PS51257">
    <property type="entry name" value="PROKAR_LIPOPROTEIN"/>
    <property type="match status" value="1"/>
</dbReference>
<feature type="signal peptide" evidence="2">
    <location>
        <begin position="1"/>
        <end position="22"/>
    </location>
</feature>
<gene>
    <name evidence="3" type="ORF">ET445_02160</name>
</gene>
<dbReference type="Proteomes" id="UP000291259">
    <property type="component" value="Chromosome"/>
</dbReference>
<evidence type="ECO:0000313" key="4">
    <source>
        <dbReference type="Proteomes" id="UP000291259"/>
    </source>
</evidence>
<accession>A0A4P6FPA9</accession>
<evidence type="ECO:0000313" key="3">
    <source>
        <dbReference type="EMBL" id="QAY72318.1"/>
    </source>
</evidence>
<dbReference type="EMBL" id="CP035491">
    <property type="protein sequence ID" value="QAY72318.1"/>
    <property type="molecule type" value="Genomic_DNA"/>
</dbReference>
<dbReference type="AlphaFoldDB" id="A0A4P6FPA9"/>
<keyword evidence="4" id="KW-1185">Reference proteome</keyword>
<protein>
    <submittedName>
        <fullName evidence="3">Uncharacterized protein</fullName>
    </submittedName>
</protein>
<keyword evidence="2" id="KW-0732">Signal</keyword>
<dbReference type="OrthoDB" id="5107250at2"/>
<feature type="chain" id="PRO_5038772324" evidence="2">
    <location>
        <begin position="23"/>
        <end position="574"/>
    </location>
</feature>
<evidence type="ECO:0000256" key="1">
    <source>
        <dbReference type="SAM" id="MobiDB-lite"/>
    </source>
</evidence>
<dbReference type="KEGG" id="agf:ET445_02160"/>
<reference evidence="3 4" key="1">
    <citation type="submission" date="2019-01" db="EMBL/GenBank/DDBJ databases">
        <title>Genome sequencing of strain FW100M-8.</title>
        <authorList>
            <person name="Heo J."/>
            <person name="Kim S.-J."/>
            <person name="Kim J.-S."/>
            <person name="Hong S.-B."/>
            <person name="Kwon S.-W."/>
        </authorList>
    </citation>
    <scope>NUCLEOTIDE SEQUENCE [LARGE SCALE GENOMIC DNA]</scope>
    <source>
        <strain evidence="3 4">FW100M-8</strain>
    </source>
</reference>
<sequence>MTDRMLRTAAASAAALAVAVLAACSAVEAPGGGDRVAGPRDRAAAVHDVAEASARLQELLLEVGGLSDLADEVTSLAAHSDRLLETVDVAPVAESRTGTSPAIEFASARRRTATAEDAPISSLGVSLGLLQLPTVARGALSAAENGEPQLGEDLSETVDGGEIALGMRSKFADGRLTAESTSRMTGPNGTPLVSWETKADLLACPAPGGEVTGTLTFDVRTSAKTGEVVYGGTLRIVVVVTARVDDDARVASLELDVDGSLNELASGPDGTSGAYLDGGGTLTADDVSAGDFDYTVDGGIRRASRDATDAQQELFVRSMSEVAAGLGRIVLDDVERFFRGGTCIDVIVDPGPESFAEPGQTLDQDITAVSTSDGAGVEGRASAEPADDGASVDPSGTLAPTPARVVVTGPDDSGESGTVRYEFVSNRGIGTLELVYRVSDAWILDFTEQGVRYTAAKCGGPEGEWTVRRFGVPDGNGGSLDGTIVFDLDPLGHIGYFTETSTLAFGGDVLYGTWSGMASFERVDDETAILDLDYESGTVRYEGMQETAASVVDLPPMELRRGSADDCDQGKARS</sequence>
<organism evidence="3 4">
    <name type="scientific">Agromyces protaetiae</name>
    <dbReference type="NCBI Taxonomy" id="2509455"/>
    <lineage>
        <taxon>Bacteria</taxon>
        <taxon>Bacillati</taxon>
        <taxon>Actinomycetota</taxon>
        <taxon>Actinomycetes</taxon>
        <taxon>Micrococcales</taxon>
        <taxon>Microbacteriaceae</taxon>
        <taxon>Agromyces</taxon>
    </lineage>
</organism>
<name>A0A4P6FPA9_9MICO</name>
<feature type="region of interest" description="Disordered" evidence="1">
    <location>
        <begin position="371"/>
        <end position="415"/>
    </location>
</feature>
<proteinExistence type="predicted"/>
<dbReference type="RefSeq" id="WP_129188419.1">
    <property type="nucleotide sequence ID" value="NZ_CP035491.1"/>
</dbReference>